<gene>
    <name evidence="2" type="ORF">F8S09_12235</name>
</gene>
<evidence type="ECO:0000313" key="2">
    <source>
        <dbReference type="EMBL" id="MPY67446.1"/>
    </source>
</evidence>
<dbReference type="Proteomes" id="UP000484842">
    <property type="component" value="Unassembled WGS sequence"/>
</dbReference>
<dbReference type="InterPro" id="IPR027417">
    <property type="entry name" value="P-loop_NTPase"/>
</dbReference>
<name>A0A7X1NXX4_9DEIO</name>
<dbReference type="Pfam" id="PF13304">
    <property type="entry name" value="AAA_21"/>
    <property type="match status" value="1"/>
</dbReference>
<organism evidence="2 3">
    <name type="scientific">Deinococcus terrestris</name>
    <dbReference type="NCBI Taxonomy" id="2651870"/>
    <lineage>
        <taxon>Bacteria</taxon>
        <taxon>Thermotogati</taxon>
        <taxon>Deinococcota</taxon>
        <taxon>Deinococci</taxon>
        <taxon>Deinococcales</taxon>
        <taxon>Deinococcaceae</taxon>
        <taxon>Deinococcus</taxon>
    </lineage>
</organism>
<dbReference type="Gene3D" id="3.40.50.300">
    <property type="entry name" value="P-loop containing nucleotide triphosphate hydrolases"/>
    <property type="match status" value="1"/>
</dbReference>
<dbReference type="PANTHER" id="PTHR43581">
    <property type="entry name" value="ATP/GTP PHOSPHATASE"/>
    <property type="match status" value="1"/>
</dbReference>
<evidence type="ECO:0000313" key="3">
    <source>
        <dbReference type="Proteomes" id="UP000484842"/>
    </source>
</evidence>
<dbReference type="EMBL" id="WBSL01000005">
    <property type="protein sequence ID" value="MPY67446.1"/>
    <property type="molecule type" value="Genomic_DNA"/>
</dbReference>
<protein>
    <submittedName>
        <fullName evidence="2">AAA family ATPase</fullName>
    </submittedName>
</protein>
<reference evidence="2 3" key="1">
    <citation type="submission" date="2019-10" db="EMBL/GenBank/DDBJ databases">
        <title>Deinococcus sp. isolated from soil.</title>
        <authorList>
            <person name="Li Y."/>
            <person name="Wang J."/>
        </authorList>
    </citation>
    <scope>NUCLEOTIDE SEQUENCE [LARGE SCALE GENOMIC DNA]</scope>
    <source>
        <strain evidence="2 3">SDU3-2</strain>
    </source>
</reference>
<accession>A0A7X1NXX4</accession>
<dbReference type="GO" id="GO:0005524">
    <property type="term" value="F:ATP binding"/>
    <property type="evidence" value="ECO:0007669"/>
    <property type="project" value="InterPro"/>
</dbReference>
<dbReference type="AlphaFoldDB" id="A0A7X1NXX4"/>
<sequence>MDQMRNLRMEKIVLSNVGGISDIGIEFTSGLNIICGENGIGKSTILKSVAQVFFPYRAVITRRSSAESGKLAGSYNFNNVSFQFSYDISKFFPLGDDQLVYSFDMREMLKSVIFIQPDRDFNYTQLNAIERNPSRGVWDVQNVTFEKYRFDVLKQWFVNRSLFSGLDNSLEHHQIENLTTAKNAIGLLDPSTKFFSIDAKTFDITLLSKGEKIYLEYLSSGYKSCVFLIWQIIAEIEFRFSEDKVPAKDFSGIILIDELDVHLHPIWQSRIANAVAKTFPKSQIIITTHSPHVLQTAEANSVVALQTNSSNEQFVKHFKLGEFGFMGWSVEEILKDVMGLKDSISPVLDSRLKAIDNAIEEDDGDAAREAYEQLDDMLHPSSPLRKIYKLQLAGLGVEVHDKANPQT</sequence>
<evidence type="ECO:0000259" key="1">
    <source>
        <dbReference type="Pfam" id="PF13304"/>
    </source>
</evidence>
<dbReference type="InterPro" id="IPR051396">
    <property type="entry name" value="Bact_Antivir_Def_Nuclease"/>
</dbReference>
<dbReference type="SUPFAM" id="SSF52540">
    <property type="entry name" value="P-loop containing nucleoside triphosphate hydrolases"/>
    <property type="match status" value="1"/>
</dbReference>
<dbReference type="InterPro" id="IPR003959">
    <property type="entry name" value="ATPase_AAA_core"/>
</dbReference>
<keyword evidence="3" id="KW-1185">Reference proteome</keyword>
<dbReference type="GO" id="GO:0016887">
    <property type="term" value="F:ATP hydrolysis activity"/>
    <property type="evidence" value="ECO:0007669"/>
    <property type="project" value="InterPro"/>
</dbReference>
<feature type="domain" description="ATPase AAA-type core" evidence="1">
    <location>
        <begin position="31"/>
        <end position="294"/>
    </location>
</feature>
<comment type="caution">
    <text evidence="2">The sequence shown here is derived from an EMBL/GenBank/DDBJ whole genome shotgun (WGS) entry which is preliminary data.</text>
</comment>
<dbReference type="PANTHER" id="PTHR43581:SF2">
    <property type="entry name" value="EXCINUCLEASE ATPASE SUBUNIT"/>
    <property type="match status" value="1"/>
</dbReference>
<proteinExistence type="predicted"/>